<dbReference type="STRING" id="97972.A0A2V1D7J0"/>
<protein>
    <recommendedName>
        <fullName evidence="2">Trichothecene 3-O-acetyltransferase-like N-terminal domain-containing protein</fullName>
    </recommendedName>
</protein>
<dbReference type="PANTHER" id="PTHR31642:SF310">
    <property type="entry name" value="FATTY ALCOHOL:CAFFEOYL-COA ACYLTRANSFERASE"/>
    <property type="match status" value="1"/>
</dbReference>
<dbReference type="InterPro" id="IPR054710">
    <property type="entry name" value="Tri101-like_N"/>
</dbReference>
<keyword evidence="1" id="KW-0808">Transferase</keyword>
<evidence type="ECO:0000256" key="1">
    <source>
        <dbReference type="ARBA" id="ARBA00022679"/>
    </source>
</evidence>
<reference evidence="3 4" key="1">
    <citation type="journal article" date="2018" name="Sci. Rep.">
        <title>Comparative genomics provides insights into the lifestyle and reveals functional heterogeneity of dark septate endophytic fungi.</title>
        <authorList>
            <person name="Knapp D.G."/>
            <person name="Nemeth J.B."/>
            <person name="Barry K."/>
            <person name="Hainaut M."/>
            <person name="Henrissat B."/>
            <person name="Johnson J."/>
            <person name="Kuo A."/>
            <person name="Lim J.H.P."/>
            <person name="Lipzen A."/>
            <person name="Nolan M."/>
            <person name="Ohm R.A."/>
            <person name="Tamas L."/>
            <person name="Grigoriev I.V."/>
            <person name="Spatafora J.W."/>
            <person name="Nagy L.G."/>
            <person name="Kovacs G.M."/>
        </authorList>
    </citation>
    <scope>NUCLEOTIDE SEQUENCE [LARGE SCALE GENOMIC DNA]</scope>
    <source>
        <strain evidence="3 4">DSE2036</strain>
    </source>
</reference>
<name>A0A2V1D7J0_9PLEO</name>
<dbReference type="InterPro" id="IPR023213">
    <property type="entry name" value="CAT-like_dom_sf"/>
</dbReference>
<dbReference type="PANTHER" id="PTHR31642">
    <property type="entry name" value="TRICHOTHECENE 3-O-ACETYLTRANSFERASE"/>
    <property type="match status" value="1"/>
</dbReference>
<accession>A0A2V1D7J0</accession>
<sequence length="501" mass="54636">MGNADVAVNLAKVHDLGEKGANLDDASQSLDSELYQDVVSQFPFLNGYSHIVFLFEPAPDVSKDTILSTLANGLEKLTTQIPWLAGQVLHTPGPPGTSGHYALAPWPTDAKKNDMLRSNDCESLMPPLSRILRAGAPMSMLDAKVLTPFPSLPVPHGLEPPLPVLQLQVNFLSGGIILNMSTHHMVIDGTGIVQIMRHLSTTLQGGTISPSDVVEANRDRRRVVPLIPSGEPVKDHSFLRAPPGHITKPPSSPPKWCCFKLPVTAIPALEKLAAPAQQPAVQQSLSDNDILSAFCWQRITAVRLARGGGFAPSTPTKMTRAIDARAAMGVPLSYMGHLTYFSSSQLPMEAVASQPLWTIAQTLRRDLTAANTPWAIRSYATFLSREPDRSRLVYAGVRNLDTDLGTTAFTASQEMRREDESSAIPRHFGPVLGLLRYTRRPDTSPMPGGITVCPVEGGAVPLLLCMPEVDLEGLQKDALWRRFMSSRLRYPYVRAQTFVIH</sequence>
<dbReference type="InterPro" id="IPR050317">
    <property type="entry name" value="Plant_Fungal_Acyltransferase"/>
</dbReference>
<dbReference type="AlphaFoldDB" id="A0A2V1D7J0"/>
<gene>
    <name evidence="3" type="ORF">DM02DRAFT_732772</name>
</gene>
<organism evidence="3 4">
    <name type="scientific">Periconia macrospinosa</name>
    <dbReference type="NCBI Taxonomy" id="97972"/>
    <lineage>
        <taxon>Eukaryota</taxon>
        <taxon>Fungi</taxon>
        <taxon>Dikarya</taxon>
        <taxon>Ascomycota</taxon>
        <taxon>Pezizomycotina</taxon>
        <taxon>Dothideomycetes</taxon>
        <taxon>Pleosporomycetidae</taxon>
        <taxon>Pleosporales</taxon>
        <taxon>Massarineae</taxon>
        <taxon>Periconiaceae</taxon>
        <taxon>Periconia</taxon>
    </lineage>
</organism>
<dbReference type="Pfam" id="PF22664">
    <property type="entry name" value="TRI-like_N"/>
    <property type="match status" value="1"/>
</dbReference>
<dbReference type="EMBL" id="KZ805555">
    <property type="protein sequence ID" value="PVH94012.1"/>
    <property type="molecule type" value="Genomic_DNA"/>
</dbReference>
<dbReference type="Proteomes" id="UP000244855">
    <property type="component" value="Unassembled WGS sequence"/>
</dbReference>
<proteinExistence type="predicted"/>
<evidence type="ECO:0000259" key="2">
    <source>
        <dbReference type="Pfam" id="PF22664"/>
    </source>
</evidence>
<dbReference type="GO" id="GO:0016747">
    <property type="term" value="F:acyltransferase activity, transferring groups other than amino-acyl groups"/>
    <property type="evidence" value="ECO:0007669"/>
    <property type="project" value="TreeGrafter"/>
</dbReference>
<dbReference type="OrthoDB" id="1862401at2759"/>
<evidence type="ECO:0000313" key="4">
    <source>
        <dbReference type="Proteomes" id="UP000244855"/>
    </source>
</evidence>
<feature type="domain" description="Trichothecene 3-O-acetyltransferase-like N-terminal" evidence="2">
    <location>
        <begin position="48"/>
        <end position="201"/>
    </location>
</feature>
<evidence type="ECO:0000313" key="3">
    <source>
        <dbReference type="EMBL" id="PVH94012.1"/>
    </source>
</evidence>
<keyword evidence="4" id="KW-1185">Reference proteome</keyword>
<dbReference type="Gene3D" id="3.30.559.10">
    <property type="entry name" value="Chloramphenicol acetyltransferase-like domain"/>
    <property type="match status" value="2"/>
</dbReference>